<keyword evidence="3" id="KW-1185">Reference proteome</keyword>
<evidence type="ECO:0000256" key="1">
    <source>
        <dbReference type="SAM" id="MobiDB-lite"/>
    </source>
</evidence>
<dbReference type="Proteomes" id="UP000838756">
    <property type="component" value="Unassembled WGS sequence"/>
</dbReference>
<comment type="caution">
    <text evidence="2">The sequence shown here is derived from an EMBL/GenBank/DDBJ whole genome shotgun (WGS) entry which is preliminary data.</text>
</comment>
<accession>A0A8S4QIS9</accession>
<feature type="region of interest" description="Disordered" evidence="1">
    <location>
        <begin position="26"/>
        <end position="49"/>
    </location>
</feature>
<organism evidence="2 3">
    <name type="scientific">Pararge aegeria aegeria</name>
    <dbReference type="NCBI Taxonomy" id="348720"/>
    <lineage>
        <taxon>Eukaryota</taxon>
        <taxon>Metazoa</taxon>
        <taxon>Ecdysozoa</taxon>
        <taxon>Arthropoda</taxon>
        <taxon>Hexapoda</taxon>
        <taxon>Insecta</taxon>
        <taxon>Pterygota</taxon>
        <taxon>Neoptera</taxon>
        <taxon>Endopterygota</taxon>
        <taxon>Lepidoptera</taxon>
        <taxon>Glossata</taxon>
        <taxon>Ditrysia</taxon>
        <taxon>Papilionoidea</taxon>
        <taxon>Nymphalidae</taxon>
        <taxon>Satyrinae</taxon>
        <taxon>Satyrini</taxon>
        <taxon>Parargina</taxon>
        <taxon>Pararge</taxon>
    </lineage>
</organism>
<proteinExistence type="predicted"/>
<evidence type="ECO:0000313" key="2">
    <source>
        <dbReference type="EMBL" id="CAH2211272.1"/>
    </source>
</evidence>
<dbReference type="AlphaFoldDB" id="A0A8S4QIS9"/>
<dbReference type="EMBL" id="CAKXAJ010009724">
    <property type="protein sequence ID" value="CAH2211272.1"/>
    <property type="molecule type" value="Genomic_DNA"/>
</dbReference>
<sequence length="100" mass="11328">MLKIPLAPEPWLMPALHRVYLAGRSTAPSSRQGMPWRRNSSSKGRNTGQCDFNRDCASLCRRSCDAATTPHCIMHVCYCAPVLDYVLPEINTRPYGFNHY</sequence>
<name>A0A8S4QIS9_9NEOP</name>
<evidence type="ECO:0000313" key="3">
    <source>
        <dbReference type="Proteomes" id="UP000838756"/>
    </source>
</evidence>
<reference evidence="2" key="1">
    <citation type="submission" date="2022-03" db="EMBL/GenBank/DDBJ databases">
        <authorList>
            <person name="Lindestad O."/>
        </authorList>
    </citation>
    <scope>NUCLEOTIDE SEQUENCE</scope>
</reference>
<protein>
    <submittedName>
        <fullName evidence="2">Jg27342 protein</fullName>
    </submittedName>
</protein>
<gene>
    <name evidence="2" type="primary">jg27342</name>
    <name evidence="2" type="ORF">PAEG_LOCUS3103</name>
</gene>